<feature type="compositionally biased region" description="Basic and acidic residues" evidence="12">
    <location>
        <begin position="50"/>
        <end position="67"/>
    </location>
</feature>
<proteinExistence type="predicted"/>
<evidence type="ECO:0000256" key="3">
    <source>
        <dbReference type="ARBA" id="ARBA00022692"/>
    </source>
</evidence>
<evidence type="ECO:0000256" key="7">
    <source>
        <dbReference type="ARBA" id="ARBA00022989"/>
    </source>
</evidence>
<evidence type="ECO:0000256" key="1">
    <source>
        <dbReference type="ARBA" id="ARBA00004127"/>
    </source>
</evidence>
<sequence length="263" mass="30345">MTYFPRRSSIIEGVGDEVVYAFGAFLGIFIPLTIFVVTNRNSRITQNQRIHPESAENVRSTREEVQRTHPNRRQASMQNTGEITCPICLGNAEYGIETNCGHTFCGTCITTYWQHGTWLGAVRCPVCRQQVTLLLINFTEAENDVDSPDRQHIIERINDYNRRFSGEPRPLIDYLRDLPTLLRHAFTEFFTVGGLIWMFRLRIIVCFFAAFMYFISPLDIIPEAVFGVLGFMDDLFILLLLAIYISIIYRQYVQNRPTNAPQN</sequence>
<dbReference type="Pfam" id="PF00097">
    <property type="entry name" value="zf-C3HC4"/>
    <property type="match status" value="1"/>
</dbReference>
<dbReference type="InterPro" id="IPR018957">
    <property type="entry name" value="Znf_C3HC4_RING-type"/>
</dbReference>
<gene>
    <name evidence="15" type="ORF">FSP39_008038</name>
</gene>
<evidence type="ECO:0000256" key="8">
    <source>
        <dbReference type="ARBA" id="ARBA00023136"/>
    </source>
</evidence>
<dbReference type="PROSITE" id="PS00518">
    <property type="entry name" value="ZF_RING_1"/>
    <property type="match status" value="1"/>
</dbReference>
<feature type="transmembrane region" description="Helical" evidence="13">
    <location>
        <begin position="189"/>
        <end position="215"/>
    </location>
</feature>
<keyword evidence="8 13" id="KW-0472">Membrane</keyword>
<accession>A0AA88XT36</accession>
<dbReference type="InterPro" id="IPR013083">
    <property type="entry name" value="Znf_RING/FYVE/PHD"/>
</dbReference>
<keyword evidence="16" id="KW-1185">Reference proteome</keyword>
<name>A0AA88XT36_PINIB</name>
<dbReference type="Pfam" id="PF06803">
    <property type="entry name" value="DUF1232"/>
    <property type="match status" value="1"/>
</dbReference>
<dbReference type="InterPro" id="IPR001841">
    <property type="entry name" value="Znf_RING"/>
</dbReference>
<dbReference type="InterPro" id="IPR017907">
    <property type="entry name" value="Znf_RING_CS"/>
</dbReference>
<evidence type="ECO:0000256" key="11">
    <source>
        <dbReference type="PROSITE-ProRule" id="PRU00175"/>
    </source>
</evidence>
<dbReference type="InterPro" id="IPR010652">
    <property type="entry name" value="DUF1232"/>
</dbReference>
<keyword evidence="3 13" id="KW-0812">Transmembrane</keyword>
<dbReference type="AlphaFoldDB" id="A0AA88XT36"/>
<feature type="region of interest" description="Disordered" evidence="12">
    <location>
        <begin position="50"/>
        <end position="76"/>
    </location>
</feature>
<keyword evidence="4" id="KW-0479">Metal-binding</keyword>
<evidence type="ECO:0000256" key="5">
    <source>
        <dbReference type="ARBA" id="ARBA00022771"/>
    </source>
</evidence>
<dbReference type="PROSITE" id="PS50089">
    <property type="entry name" value="ZF_RING_2"/>
    <property type="match status" value="1"/>
</dbReference>
<evidence type="ECO:0000256" key="6">
    <source>
        <dbReference type="ARBA" id="ARBA00022833"/>
    </source>
</evidence>
<feature type="transmembrane region" description="Helical" evidence="13">
    <location>
        <begin position="235"/>
        <end position="253"/>
    </location>
</feature>
<evidence type="ECO:0000256" key="9">
    <source>
        <dbReference type="ARBA" id="ARBA00030110"/>
    </source>
</evidence>
<evidence type="ECO:0000256" key="4">
    <source>
        <dbReference type="ARBA" id="ARBA00022723"/>
    </source>
</evidence>
<dbReference type="Gene3D" id="3.30.40.10">
    <property type="entry name" value="Zinc/RING finger domain, C3HC4 (zinc finger)"/>
    <property type="match status" value="1"/>
</dbReference>
<evidence type="ECO:0000256" key="12">
    <source>
        <dbReference type="SAM" id="MobiDB-lite"/>
    </source>
</evidence>
<keyword evidence="5 11" id="KW-0863">Zinc-finger</keyword>
<comment type="subcellular location">
    <subcellularLocation>
        <location evidence="1">Endomembrane system</location>
        <topology evidence="1">Multi-pass membrane protein</topology>
    </subcellularLocation>
</comment>
<dbReference type="PANTHER" id="PTHR22894:SF5">
    <property type="entry name" value="RING-TYPE DOMAIN-CONTAINING PROTEIN"/>
    <property type="match status" value="1"/>
</dbReference>
<dbReference type="SUPFAM" id="SSF57850">
    <property type="entry name" value="RING/U-box"/>
    <property type="match status" value="1"/>
</dbReference>
<evidence type="ECO:0000256" key="13">
    <source>
        <dbReference type="SAM" id="Phobius"/>
    </source>
</evidence>
<dbReference type="GO" id="GO:0008270">
    <property type="term" value="F:zinc ion binding"/>
    <property type="evidence" value="ECO:0007669"/>
    <property type="project" value="UniProtKB-KW"/>
</dbReference>
<keyword evidence="6" id="KW-0862">Zinc</keyword>
<dbReference type="SMART" id="SM00184">
    <property type="entry name" value="RING"/>
    <property type="match status" value="1"/>
</dbReference>
<dbReference type="GO" id="GO:0012505">
    <property type="term" value="C:endomembrane system"/>
    <property type="evidence" value="ECO:0007669"/>
    <property type="project" value="UniProtKB-SubCell"/>
</dbReference>
<dbReference type="GO" id="GO:0061630">
    <property type="term" value="F:ubiquitin protein ligase activity"/>
    <property type="evidence" value="ECO:0007669"/>
    <property type="project" value="InterPro"/>
</dbReference>
<dbReference type="PANTHER" id="PTHR22894">
    <property type="entry name" value="RING-TYPE DOMAIN-CONTAINING PROTEIN"/>
    <property type="match status" value="1"/>
</dbReference>
<dbReference type="Proteomes" id="UP001186944">
    <property type="component" value="Unassembled WGS sequence"/>
</dbReference>
<evidence type="ECO:0000259" key="14">
    <source>
        <dbReference type="PROSITE" id="PS50089"/>
    </source>
</evidence>
<comment type="caution">
    <text evidence="15">The sequence shown here is derived from an EMBL/GenBank/DDBJ whole genome shotgun (WGS) entry which is preliminary data.</text>
</comment>
<protein>
    <recommendedName>
        <fullName evidence="2">E3 ubiquitin-protein ligase RNF170</fullName>
    </recommendedName>
    <alternativeName>
        <fullName evidence="10">RING finger protein 170</fullName>
    </alternativeName>
    <alternativeName>
        <fullName evidence="9">RING-type E3 ubiquitin transferase RNF170</fullName>
    </alternativeName>
</protein>
<dbReference type="CDD" id="cd16553">
    <property type="entry name" value="RING-HC_RNF170"/>
    <property type="match status" value="1"/>
</dbReference>
<dbReference type="InterPro" id="IPR038896">
    <property type="entry name" value="RNF170"/>
</dbReference>
<reference evidence="15" key="1">
    <citation type="submission" date="2019-08" db="EMBL/GenBank/DDBJ databases">
        <title>The improved chromosome-level genome for the pearl oyster Pinctada fucata martensii using PacBio sequencing and Hi-C.</title>
        <authorList>
            <person name="Zheng Z."/>
        </authorList>
    </citation>
    <scope>NUCLEOTIDE SEQUENCE</scope>
    <source>
        <strain evidence="15">ZZ-2019</strain>
        <tissue evidence="15">Adductor muscle</tissue>
    </source>
</reference>
<evidence type="ECO:0000256" key="10">
    <source>
        <dbReference type="ARBA" id="ARBA00031107"/>
    </source>
</evidence>
<evidence type="ECO:0000256" key="2">
    <source>
        <dbReference type="ARBA" id="ARBA00014068"/>
    </source>
</evidence>
<organism evidence="15 16">
    <name type="scientific">Pinctada imbricata</name>
    <name type="common">Atlantic pearl-oyster</name>
    <name type="synonym">Pinctada martensii</name>
    <dbReference type="NCBI Taxonomy" id="66713"/>
    <lineage>
        <taxon>Eukaryota</taxon>
        <taxon>Metazoa</taxon>
        <taxon>Spiralia</taxon>
        <taxon>Lophotrochozoa</taxon>
        <taxon>Mollusca</taxon>
        <taxon>Bivalvia</taxon>
        <taxon>Autobranchia</taxon>
        <taxon>Pteriomorphia</taxon>
        <taxon>Pterioida</taxon>
        <taxon>Pterioidea</taxon>
        <taxon>Pteriidae</taxon>
        <taxon>Pinctada</taxon>
    </lineage>
</organism>
<feature type="domain" description="RING-type" evidence="14">
    <location>
        <begin position="85"/>
        <end position="128"/>
    </location>
</feature>
<feature type="transmembrane region" description="Helical" evidence="13">
    <location>
        <begin position="20"/>
        <end position="39"/>
    </location>
</feature>
<keyword evidence="7 13" id="KW-1133">Transmembrane helix</keyword>
<dbReference type="EMBL" id="VSWD01000010">
    <property type="protein sequence ID" value="KAK3089962.1"/>
    <property type="molecule type" value="Genomic_DNA"/>
</dbReference>
<evidence type="ECO:0000313" key="15">
    <source>
        <dbReference type="EMBL" id="KAK3089962.1"/>
    </source>
</evidence>
<evidence type="ECO:0000313" key="16">
    <source>
        <dbReference type="Proteomes" id="UP001186944"/>
    </source>
</evidence>